<reference evidence="1" key="1">
    <citation type="submission" date="2019-11" db="EMBL/GenBank/DDBJ databases">
        <authorList>
            <person name="Feng L."/>
        </authorList>
    </citation>
    <scope>NUCLEOTIDE SEQUENCE</scope>
    <source>
        <strain evidence="1">CintestinalisLFYP54</strain>
    </source>
</reference>
<accession>A0A6N2ZHE7</accession>
<organism evidence="1">
    <name type="scientific">Collinsella intestinalis</name>
    <dbReference type="NCBI Taxonomy" id="147207"/>
    <lineage>
        <taxon>Bacteria</taxon>
        <taxon>Bacillati</taxon>
        <taxon>Actinomycetota</taxon>
        <taxon>Coriobacteriia</taxon>
        <taxon>Coriobacteriales</taxon>
        <taxon>Coriobacteriaceae</taxon>
        <taxon>Collinsella</taxon>
    </lineage>
</organism>
<dbReference type="AlphaFoldDB" id="A0A6N2ZHE7"/>
<gene>
    <name evidence="1" type="ORF">CILFYP54_01474</name>
</gene>
<dbReference type="EMBL" id="CACRTN010000010">
    <property type="protein sequence ID" value="VYT76382.1"/>
    <property type="molecule type" value="Genomic_DNA"/>
</dbReference>
<proteinExistence type="predicted"/>
<protein>
    <submittedName>
        <fullName evidence="1">Uncharacterized protein</fullName>
    </submittedName>
</protein>
<name>A0A6N2ZHE7_9ACTN</name>
<evidence type="ECO:0000313" key="1">
    <source>
        <dbReference type="EMBL" id="VYT76382.1"/>
    </source>
</evidence>
<sequence>MDIVEAIERSDSRNDLETMDYRVVFDVLHDDSDAF</sequence>